<dbReference type="GO" id="GO:0006450">
    <property type="term" value="P:regulation of translational fidelity"/>
    <property type="evidence" value="ECO:0007669"/>
    <property type="project" value="InterPro"/>
</dbReference>
<keyword evidence="1" id="KW-0436">Ligase</keyword>
<dbReference type="NCBIfam" id="TIGR00135">
    <property type="entry name" value="gatC"/>
    <property type="match status" value="1"/>
</dbReference>
<keyword evidence="2" id="KW-0808">Transferase</keyword>
<comment type="caution">
    <text evidence="2">The sequence shown here is derived from an EMBL/GenBank/DDBJ whole genome shotgun (WGS) entry which is preliminary data.</text>
</comment>
<dbReference type="EC" id="6.3.5.-" evidence="1"/>
<dbReference type="Gene3D" id="1.10.20.60">
    <property type="entry name" value="Glu-tRNAGln amidotransferase C subunit, N-terminal domain"/>
    <property type="match status" value="1"/>
</dbReference>
<evidence type="ECO:0000313" key="2">
    <source>
        <dbReference type="EMBL" id="TEU30405.1"/>
    </source>
</evidence>
<dbReference type="PANTHER" id="PTHR15004:SF0">
    <property type="entry name" value="GLUTAMYL-TRNA(GLN) AMIDOTRANSFERASE SUBUNIT C, MITOCHONDRIAL"/>
    <property type="match status" value="1"/>
</dbReference>
<dbReference type="PANTHER" id="PTHR15004">
    <property type="entry name" value="GLUTAMYL-TRNA(GLN) AMIDOTRANSFERASE SUBUNIT C, MITOCHONDRIAL"/>
    <property type="match status" value="1"/>
</dbReference>
<evidence type="ECO:0000313" key="3">
    <source>
        <dbReference type="Proteomes" id="UP000297834"/>
    </source>
</evidence>
<dbReference type="GO" id="GO:0016740">
    <property type="term" value="F:transferase activity"/>
    <property type="evidence" value="ECO:0007669"/>
    <property type="project" value="UniProtKB-KW"/>
</dbReference>
<proteinExistence type="inferred from homology"/>
<dbReference type="Pfam" id="PF02686">
    <property type="entry name" value="GatC"/>
    <property type="match status" value="1"/>
</dbReference>
<dbReference type="SUPFAM" id="SSF141000">
    <property type="entry name" value="Glu-tRNAGln amidotransferase C subunit"/>
    <property type="match status" value="1"/>
</dbReference>
<sequence length="104" mass="11476">MSANTSQTDNTLTVHDVEKIAILSRLAIDDSKATAYAESLNKILSLMQALQAIDTTDVEPLKSPFDHPQPLRDDIVAEPNRRDDYQAVAPATQDGLYLVPRVIE</sequence>
<dbReference type="AlphaFoldDB" id="A0A4Y7XF51"/>
<dbReference type="OrthoDB" id="9794326at2"/>
<dbReference type="GO" id="GO:0070681">
    <property type="term" value="P:glutaminyl-tRNAGln biosynthesis via transamidation"/>
    <property type="evidence" value="ECO:0007669"/>
    <property type="project" value="TreeGrafter"/>
</dbReference>
<dbReference type="Proteomes" id="UP000297834">
    <property type="component" value="Unassembled WGS sequence"/>
</dbReference>
<accession>A0A4Y7XF51</accession>
<comment type="catalytic activity">
    <reaction evidence="1">
        <text>L-aspartyl-tRNA(Asn) + L-glutamine + ATP + H2O = L-asparaginyl-tRNA(Asn) + L-glutamate + ADP + phosphate + 2 H(+)</text>
        <dbReference type="Rhea" id="RHEA:14513"/>
        <dbReference type="Rhea" id="RHEA-COMP:9674"/>
        <dbReference type="Rhea" id="RHEA-COMP:9677"/>
        <dbReference type="ChEBI" id="CHEBI:15377"/>
        <dbReference type="ChEBI" id="CHEBI:15378"/>
        <dbReference type="ChEBI" id="CHEBI:29985"/>
        <dbReference type="ChEBI" id="CHEBI:30616"/>
        <dbReference type="ChEBI" id="CHEBI:43474"/>
        <dbReference type="ChEBI" id="CHEBI:58359"/>
        <dbReference type="ChEBI" id="CHEBI:78515"/>
        <dbReference type="ChEBI" id="CHEBI:78516"/>
        <dbReference type="ChEBI" id="CHEBI:456216"/>
    </reaction>
</comment>
<name>A0A4Y7XF51_9GAMM</name>
<reference evidence="2 3" key="1">
    <citation type="submission" date="2019-03" db="EMBL/GenBank/DDBJ databases">
        <title>Alkanindiges illinoisensis: a potential pathogenic isolated from ascites of a gastric cancer patient with abdominal metastasis.</title>
        <authorList>
            <person name="Hu X."/>
            <person name="Yang B."/>
            <person name="Yan X."/>
            <person name="Lin L."/>
            <person name="Zhao H."/>
            <person name="Zhou F."/>
            <person name="Su B."/>
            <person name="Chen J."/>
            <person name="Rui Y."/>
            <person name="Wang Q."/>
            <person name="Zheng L."/>
        </authorList>
    </citation>
    <scope>NUCLEOTIDE SEQUENCE [LARGE SCALE GENOMIC DNA]</scope>
    <source>
        <strain evidence="2 3">NFYY 23406</strain>
    </source>
</reference>
<keyword evidence="3" id="KW-1185">Reference proteome</keyword>
<dbReference type="GO" id="GO:0006412">
    <property type="term" value="P:translation"/>
    <property type="evidence" value="ECO:0007669"/>
    <property type="project" value="UniProtKB-UniRule"/>
</dbReference>
<dbReference type="STRING" id="1120977.GCA_000619845_01465"/>
<comment type="subunit">
    <text evidence="1">Heterotrimer of A, B and C subunits.</text>
</comment>
<dbReference type="EMBL" id="SNTY01000008">
    <property type="protein sequence ID" value="TEU30405.1"/>
    <property type="molecule type" value="Genomic_DNA"/>
</dbReference>
<comment type="similarity">
    <text evidence="1">Belongs to the GatC family.</text>
</comment>
<dbReference type="RefSeq" id="WP_134243286.1">
    <property type="nucleotide sequence ID" value="NZ_SNTY01000008.1"/>
</dbReference>
<keyword evidence="1" id="KW-0067">ATP-binding</keyword>
<protein>
    <recommendedName>
        <fullName evidence="1">Aspartyl/glutamyl-tRNA(Asn/Gln) amidotransferase subunit C</fullName>
        <shortName evidence="1">Asp/Glu-ADT subunit C</shortName>
        <ecNumber evidence="1">6.3.5.-</ecNumber>
    </recommendedName>
</protein>
<dbReference type="InterPro" id="IPR036113">
    <property type="entry name" value="Asp/Glu-ADT_sf_sub_c"/>
</dbReference>
<comment type="catalytic activity">
    <reaction evidence="1">
        <text>L-glutamyl-tRNA(Gln) + L-glutamine + ATP + H2O = L-glutaminyl-tRNA(Gln) + L-glutamate + ADP + phosphate + H(+)</text>
        <dbReference type="Rhea" id="RHEA:17521"/>
        <dbReference type="Rhea" id="RHEA-COMP:9681"/>
        <dbReference type="Rhea" id="RHEA-COMP:9684"/>
        <dbReference type="ChEBI" id="CHEBI:15377"/>
        <dbReference type="ChEBI" id="CHEBI:15378"/>
        <dbReference type="ChEBI" id="CHEBI:29985"/>
        <dbReference type="ChEBI" id="CHEBI:30616"/>
        <dbReference type="ChEBI" id="CHEBI:43474"/>
        <dbReference type="ChEBI" id="CHEBI:58359"/>
        <dbReference type="ChEBI" id="CHEBI:78520"/>
        <dbReference type="ChEBI" id="CHEBI:78521"/>
        <dbReference type="ChEBI" id="CHEBI:456216"/>
    </reaction>
</comment>
<keyword evidence="1" id="KW-0648">Protein biosynthesis</keyword>
<organism evidence="2 3">
    <name type="scientific">Alkanindiges illinoisensis</name>
    <dbReference type="NCBI Taxonomy" id="197183"/>
    <lineage>
        <taxon>Bacteria</taxon>
        <taxon>Pseudomonadati</taxon>
        <taxon>Pseudomonadota</taxon>
        <taxon>Gammaproteobacteria</taxon>
        <taxon>Moraxellales</taxon>
        <taxon>Moraxellaceae</taxon>
        <taxon>Alkanindiges</taxon>
    </lineage>
</organism>
<dbReference type="InterPro" id="IPR003837">
    <property type="entry name" value="GatC"/>
</dbReference>
<dbReference type="GO" id="GO:0005524">
    <property type="term" value="F:ATP binding"/>
    <property type="evidence" value="ECO:0007669"/>
    <property type="project" value="UniProtKB-KW"/>
</dbReference>
<gene>
    <name evidence="1 2" type="primary">gatC</name>
    <name evidence="2" type="ORF">E2B99_01750</name>
</gene>
<dbReference type="HAMAP" id="MF_00122">
    <property type="entry name" value="GatC"/>
    <property type="match status" value="1"/>
</dbReference>
<comment type="function">
    <text evidence="1">Allows the formation of correctly charged Asn-tRNA(Asn) or Gln-tRNA(Gln) through the transamidation of misacylated Asp-tRNA(Asn) or Glu-tRNA(Gln) in organisms which lack either or both of asparaginyl-tRNA or glutaminyl-tRNA synthetases. The reaction takes place in the presence of glutamine and ATP through an activated phospho-Asp-tRNA(Asn) or phospho-Glu-tRNA(Gln).</text>
</comment>
<evidence type="ECO:0000256" key="1">
    <source>
        <dbReference type="HAMAP-Rule" id="MF_00122"/>
    </source>
</evidence>
<dbReference type="GO" id="GO:0050567">
    <property type="term" value="F:glutaminyl-tRNA synthase (glutamine-hydrolyzing) activity"/>
    <property type="evidence" value="ECO:0007669"/>
    <property type="project" value="UniProtKB-UniRule"/>
</dbReference>
<dbReference type="GO" id="GO:0050566">
    <property type="term" value="F:asparaginyl-tRNA synthase (glutamine-hydrolyzing) activity"/>
    <property type="evidence" value="ECO:0007669"/>
    <property type="project" value="RHEA"/>
</dbReference>
<keyword evidence="1" id="KW-0547">Nucleotide-binding</keyword>